<organism evidence="1 2">
    <name type="scientific">Streptomyces xanthophaeus</name>
    <dbReference type="NCBI Taxonomy" id="67385"/>
    <lineage>
        <taxon>Bacteria</taxon>
        <taxon>Bacillati</taxon>
        <taxon>Actinomycetota</taxon>
        <taxon>Actinomycetes</taxon>
        <taxon>Kitasatosporales</taxon>
        <taxon>Streptomycetaceae</taxon>
        <taxon>Streptomyces</taxon>
    </lineage>
</organism>
<protein>
    <recommendedName>
        <fullName evidence="3">DUF4034 domain-containing protein</fullName>
    </recommendedName>
</protein>
<sequence length="311" mass="34205">MFEPADRIPSLAALREAVRRGDWDAVRTGLETPLCEDDRAVASATVAETDGSETFLRSQAERWPGDPLARTLLADRLVRIGWAARSNQRAEHVSKGQFHDFHSALRRAEILLIDVCAEYPEYALAWYVRLITARGLELGESEARRRYDRLAEHHPHHYSGQLQLLQQLCPKWGGSWESAHGFARQRLDGAPAGSPAGALTAIAQMEQYLELSEKANKAGAEAYLRQPENHARLVDAAARSALHPGFRADAHHAVGVHSAFAAAHCAAGRHAEAAVHFRALGNAAGEFPWGYLSNDHEAAFVRHRKTALAKG</sequence>
<dbReference type="EMBL" id="BNEE01000006">
    <property type="protein sequence ID" value="GHI87908.1"/>
    <property type="molecule type" value="Genomic_DNA"/>
</dbReference>
<dbReference type="AlphaFoldDB" id="A0A919H784"/>
<dbReference type="Proteomes" id="UP000600026">
    <property type="component" value="Unassembled WGS sequence"/>
</dbReference>
<keyword evidence="2" id="KW-1185">Reference proteome</keyword>
<proteinExistence type="predicted"/>
<name>A0A919H784_9ACTN</name>
<dbReference type="OrthoDB" id="7171245at2"/>
<evidence type="ECO:0000313" key="1">
    <source>
        <dbReference type="EMBL" id="GHI87908.1"/>
    </source>
</evidence>
<gene>
    <name evidence="1" type="ORF">Sxan_52720</name>
</gene>
<accession>A0A919H784</accession>
<evidence type="ECO:0008006" key="3">
    <source>
        <dbReference type="Google" id="ProtNLM"/>
    </source>
</evidence>
<evidence type="ECO:0000313" key="2">
    <source>
        <dbReference type="Proteomes" id="UP000600026"/>
    </source>
</evidence>
<comment type="caution">
    <text evidence="1">The sequence shown here is derived from an EMBL/GenBank/DDBJ whole genome shotgun (WGS) entry which is preliminary data.</text>
</comment>
<reference evidence="1" key="1">
    <citation type="submission" date="2020-09" db="EMBL/GenBank/DDBJ databases">
        <title>Whole genome shotgun sequence of Streptomyces xanthophaeus NBRC 12829.</title>
        <authorList>
            <person name="Komaki H."/>
            <person name="Tamura T."/>
        </authorList>
    </citation>
    <scope>NUCLEOTIDE SEQUENCE</scope>
    <source>
        <strain evidence="1">NBRC 12829</strain>
    </source>
</reference>